<evidence type="ECO:0000259" key="1">
    <source>
        <dbReference type="Pfam" id="PF04466"/>
    </source>
</evidence>
<dbReference type="Pfam" id="PF04466">
    <property type="entry name" value="Terminase_3"/>
    <property type="match status" value="1"/>
</dbReference>
<proteinExistence type="predicted"/>
<organism evidence="2">
    <name type="scientific">marine metagenome</name>
    <dbReference type="NCBI Taxonomy" id="408172"/>
    <lineage>
        <taxon>unclassified sequences</taxon>
        <taxon>metagenomes</taxon>
        <taxon>ecological metagenomes</taxon>
    </lineage>
</organism>
<name>A0A382JNS1_9ZZZZ</name>
<sequence length="364" mass="42043">MSTFRLFKDSLQDRFLKSKAKIQFYGGGFANGKTAAACIKAINLAKDYPGSNGLIARSTYPKLNDTIRKEFLKWCPKDWIKSFPRSQNSSNTCLLTNGTTINFRYIQQQGKAFNESTTSNLLSATYDWIVVDQIEDPEIVYKDFLDLLGRLRGMTKYEGDDPDMPLTGPRWFVVTSNPTRNWVYKNLIKPYHDWKDGRYNESLLCETDDDGRLVKDDDDKPIPILEVYEGSTYENKENLESDFIRTLETTYRGQMRDRFLLGKWAAYEGLVYPGFGEDVHVVNHSHMVEHYRRLQMSTSDLSVIEGYDYGMAVPFCYLLGFVDEHGNVMLMDGSYEKEVPITDVNFPDGGQTDRIKRMREEYNV</sequence>
<dbReference type="EMBL" id="UINC01075321">
    <property type="protein sequence ID" value="SVC13386.1"/>
    <property type="molecule type" value="Genomic_DNA"/>
</dbReference>
<accession>A0A382JNS1</accession>
<dbReference type="InterPro" id="IPR027417">
    <property type="entry name" value="P-loop_NTPase"/>
</dbReference>
<dbReference type="InterPro" id="IPR035412">
    <property type="entry name" value="Terminase_L_N"/>
</dbReference>
<evidence type="ECO:0000313" key="2">
    <source>
        <dbReference type="EMBL" id="SVC13386.1"/>
    </source>
</evidence>
<feature type="non-terminal residue" evidence="2">
    <location>
        <position position="364"/>
    </location>
</feature>
<feature type="domain" description="Phage terminase large subunit N-terminal" evidence="1">
    <location>
        <begin position="20"/>
        <end position="254"/>
    </location>
</feature>
<gene>
    <name evidence="2" type="ORF">METZ01_LOCUS266240</name>
</gene>
<dbReference type="Gene3D" id="3.40.50.300">
    <property type="entry name" value="P-loop containing nucleotide triphosphate hydrolases"/>
    <property type="match status" value="1"/>
</dbReference>
<dbReference type="AlphaFoldDB" id="A0A382JNS1"/>
<reference evidence="2" key="1">
    <citation type="submission" date="2018-05" db="EMBL/GenBank/DDBJ databases">
        <authorList>
            <person name="Lanie J.A."/>
            <person name="Ng W.-L."/>
            <person name="Kazmierczak K.M."/>
            <person name="Andrzejewski T.M."/>
            <person name="Davidsen T.M."/>
            <person name="Wayne K.J."/>
            <person name="Tettelin H."/>
            <person name="Glass J.I."/>
            <person name="Rusch D."/>
            <person name="Podicherti R."/>
            <person name="Tsui H.-C.T."/>
            <person name="Winkler M.E."/>
        </authorList>
    </citation>
    <scope>NUCLEOTIDE SEQUENCE</scope>
</reference>
<protein>
    <recommendedName>
        <fullName evidence="1">Phage terminase large subunit N-terminal domain-containing protein</fullName>
    </recommendedName>
</protein>